<evidence type="ECO:0000256" key="1">
    <source>
        <dbReference type="SAM" id="MobiDB-lite"/>
    </source>
</evidence>
<comment type="caution">
    <text evidence="2">The sequence shown here is derived from an EMBL/GenBank/DDBJ whole genome shotgun (WGS) entry which is preliminary data.</text>
</comment>
<name>A0ABN9PME2_9DINO</name>
<feature type="region of interest" description="Disordered" evidence="1">
    <location>
        <begin position="34"/>
        <end position="53"/>
    </location>
</feature>
<accession>A0ABN9PME2</accession>
<dbReference type="EMBL" id="CAUYUJ010001044">
    <property type="protein sequence ID" value="CAK0793874.1"/>
    <property type="molecule type" value="Genomic_DNA"/>
</dbReference>
<feature type="compositionally biased region" description="Basic and acidic residues" evidence="1">
    <location>
        <begin position="34"/>
        <end position="45"/>
    </location>
</feature>
<keyword evidence="3" id="KW-1185">Reference proteome</keyword>
<evidence type="ECO:0000313" key="3">
    <source>
        <dbReference type="Proteomes" id="UP001189429"/>
    </source>
</evidence>
<gene>
    <name evidence="2" type="ORF">PCOR1329_LOCUS4027</name>
</gene>
<evidence type="ECO:0000313" key="2">
    <source>
        <dbReference type="EMBL" id="CAK0793874.1"/>
    </source>
</evidence>
<organism evidence="2 3">
    <name type="scientific">Prorocentrum cordatum</name>
    <dbReference type="NCBI Taxonomy" id="2364126"/>
    <lineage>
        <taxon>Eukaryota</taxon>
        <taxon>Sar</taxon>
        <taxon>Alveolata</taxon>
        <taxon>Dinophyceae</taxon>
        <taxon>Prorocentrales</taxon>
        <taxon>Prorocentraceae</taxon>
        <taxon>Prorocentrum</taxon>
    </lineage>
</organism>
<dbReference type="Proteomes" id="UP001189429">
    <property type="component" value="Unassembled WGS sequence"/>
</dbReference>
<feature type="non-terminal residue" evidence="2">
    <location>
        <position position="1"/>
    </location>
</feature>
<evidence type="ECO:0008006" key="4">
    <source>
        <dbReference type="Google" id="ProtNLM"/>
    </source>
</evidence>
<proteinExistence type="predicted"/>
<dbReference type="Gene3D" id="1.25.40.730">
    <property type="match status" value="1"/>
</dbReference>
<protein>
    <recommendedName>
        <fullName evidence="4">Clathrin heavy chain</fullName>
    </recommendedName>
</protein>
<reference evidence="2" key="1">
    <citation type="submission" date="2023-10" db="EMBL/GenBank/DDBJ databases">
        <authorList>
            <person name="Chen Y."/>
            <person name="Shah S."/>
            <person name="Dougan E. K."/>
            <person name="Thang M."/>
            <person name="Chan C."/>
        </authorList>
    </citation>
    <scope>NUCLEOTIDE SEQUENCE [LARGE SCALE GENOMIC DNA]</scope>
</reference>
<sequence>ELAWRNGLMDFAMPYMIQVLREYTGRVDALDKKTLKKEEEEEKQKSASNDYVPDYMMGGMPGMMGPGGMGMLALTGPGAVPQQAAHGGYPAPMMGPGAPGMMQTPGAPMMMTPGMGF</sequence>